<name>A0A6J5MW95_9CAUD</name>
<evidence type="ECO:0000313" key="2">
    <source>
        <dbReference type="EMBL" id="CAB4150918.1"/>
    </source>
</evidence>
<sequence length="691" mass="74925">MPGSVIAYEVLGLAAGSFGAAVAAFAINMVASSIISRAFFTPEQPSTGEFAAAGASPNPGNRVQVPPATDNKLPVVYGAAWLGGTQIDLSITENNQDLYYVLALCEVTGNGSDTITFGDIYYGGKKVTFDTTDTWKVKSLTDMSTDTVQDINGQIEIYLYSDGSYSSVNSTTSAVGVMSSAGLIYQWDGNKLMTNCAFAIVKLTYNAGLGITGLAQTRFQVTNSRYKPGECFLDYLTNTVYGAALPLTQVDTDSIDALDAYCDQTFTYTTYSGGTATQTRFRFDGALNTERTVMQNLQDMSSCCDCLVKYNEVTAQWGVVVQKPAVTIVMDLNDSNMVSAISITPIDLAGSYNVIECKFPDKGNQDAFNAATFDLAEIDPTLLFPNEPVNKQSISLPLVNDSVRAQYLANRMLKSGREDLQVQVNVNFVGLQLEAGDIVTVTSVNYGWVAKEFRINKVIETFGDDGTITAQLTLGEFNSAVYDDVSITQFTPAPNTGIASPTFFGTVPAPTIGAQYPTDVNPFFTVAMTSSAAGIIQYAEVWYSAFQYPTTDQLIFGGTTAIQSNGNPYLPNTALPTVALSIPSGNWYLFSRMVNSLGTSAFSPASTIFRWRPRTFQYTERYLLVAYADSITGTGFDFDPRGHDYYGLANSATYTPSSNPADYTWYLADPTFGSVYYLCYINRTGRKFSFA</sequence>
<dbReference type="EMBL" id="LR796547">
    <property type="protein sequence ID" value="CAB4150918.1"/>
    <property type="molecule type" value="Genomic_DNA"/>
</dbReference>
<feature type="transmembrane region" description="Helical" evidence="1">
    <location>
        <begin position="6"/>
        <end position="27"/>
    </location>
</feature>
<keyword evidence="1" id="KW-0472">Membrane</keyword>
<evidence type="ECO:0000256" key="1">
    <source>
        <dbReference type="SAM" id="Phobius"/>
    </source>
</evidence>
<organism evidence="2">
    <name type="scientific">uncultured Caudovirales phage</name>
    <dbReference type="NCBI Taxonomy" id="2100421"/>
    <lineage>
        <taxon>Viruses</taxon>
        <taxon>Duplodnaviria</taxon>
        <taxon>Heunggongvirae</taxon>
        <taxon>Uroviricota</taxon>
        <taxon>Caudoviricetes</taxon>
        <taxon>Peduoviridae</taxon>
        <taxon>Maltschvirus</taxon>
        <taxon>Maltschvirus maltsch</taxon>
    </lineage>
</organism>
<accession>A0A6J5MW95</accession>
<protein>
    <submittedName>
        <fullName evidence="2">Tip attachment protein J</fullName>
    </submittedName>
</protein>
<proteinExistence type="predicted"/>
<reference evidence="2" key="1">
    <citation type="submission" date="2020-04" db="EMBL/GenBank/DDBJ databases">
        <authorList>
            <person name="Chiriac C."/>
            <person name="Salcher M."/>
            <person name="Ghai R."/>
            <person name="Kavagutti S V."/>
        </authorList>
    </citation>
    <scope>NUCLEOTIDE SEQUENCE</scope>
</reference>
<gene>
    <name evidence="2" type="ORF">UFOVP577_60</name>
</gene>
<keyword evidence="1" id="KW-0812">Transmembrane</keyword>
<keyword evidence="1" id="KW-1133">Transmembrane helix</keyword>
<feature type="non-terminal residue" evidence="2">
    <location>
        <position position="691"/>
    </location>
</feature>